<organism evidence="2">
    <name type="scientific">Zooxanthella nutricula</name>
    <dbReference type="NCBI Taxonomy" id="1333877"/>
    <lineage>
        <taxon>Eukaryota</taxon>
        <taxon>Sar</taxon>
        <taxon>Alveolata</taxon>
        <taxon>Dinophyceae</taxon>
        <taxon>Peridiniales</taxon>
        <taxon>Peridiniales incertae sedis</taxon>
        <taxon>Zooxanthella</taxon>
    </lineage>
</organism>
<proteinExistence type="predicted"/>
<feature type="region of interest" description="Disordered" evidence="1">
    <location>
        <begin position="431"/>
        <end position="455"/>
    </location>
</feature>
<gene>
    <name evidence="2" type="ORF">BRAN1462_LOCUS5368</name>
</gene>
<dbReference type="AlphaFoldDB" id="A0A6U6HQ36"/>
<evidence type="ECO:0000256" key="1">
    <source>
        <dbReference type="SAM" id="MobiDB-lite"/>
    </source>
</evidence>
<name>A0A6U6HQ36_9DINO</name>
<feature type="region of interest" description="Disordered" evidence="1">
    <location>
        <begin position="176"/>
        <end position="196"/>
    </location>
</feature>
<dbReference type="EMBL" id="HBGW01008304">
    <property type="protein sequence ID" value="CAD9505032.1"/>
    <property type="molecule type" value="Transcribed_RNA"/>
</dbReference>
<protein>
    <recommendedName>
        <fullName evidence="3">PARP catalytic domain-containing protein</fullName>
    </recommendedName>
</protein>
<evidence type="ECO:0000313" key="2">
    <source>
        <dbReference type="EMBL" id="CAD9505032.1"/>
    </source>
</evidence>
<reference evidence="2" key="1">
    <citation type="submission" date="2021-01" db="EMBL/GenBank/DDBJ databases">
        <authorList>
            <person name="Corre E."/>
            <person name="Pelletier E."/>
            <person name="Niang G."/>
            <person name="Scheremetjew M."/>
            <person name="Finn R."/>
            <person name="Kale V."/>
            <person name="Holt S."/>
            <person name="Cochrane G."/>
            <person name="Meng A."/>
            <person name="Brown T."/>
            <person name="Cohen L."/>
        </authorList>
    </citation>
    <scope>NUCLEOTIDE SEQUENCE</scope>
    <source>
        <strain evidence="2">RCC3387</strain>
    </source>
</reference>
<sequence length="474" mass="51455">MRGHQEVRARAAPRRFSLAAPLRERLAAPAKGGGTADRAGAEASGKLHACEGSEGGANSSAEFVLRPWLQELGLRDRLNDTSWWLDHQDACNLEEVGDPIDHVEGEGVCTITREGDCSADGWAPRVRHRALRGGYVRSARSRMDTPPKYRCRVNPILLRARIPTPAELGAAEAARQSGGEAAQPACREAPGADDGNALDPLGTFEGMREAFERVHGEEIRSELGPRVRLVPAKISDAVQDRFLSRCRATGAIPDFGYHGTRRRKFPSVFRRGLLVPGPRSVPVLHGSEHGVGIYTAMPGAAWLSRIFCDSPDMLVCGVVTQLAPERARKAAALPARSRPMPCQWLRGRAANRNHHRPAPAPKAAPKVATGAPRRIGHLSVGRDDHVIREDVGIRVVFDSSYVAPLFVAQGAGRQEVEEVAADYCPYRVWGPGGNANRRRRGQPSFRPGNRAARLPPARALPRLERAAGQAHVRG</sequence>
<evidence type="ECO:0008006" key="3">
    <source>
        <dbReference type="Google" id="ProtNLM"/>
    </source>
</evidence>
<accession>A0A6U6HQ36</accession>